<proteinExistence type="predicted"/>
<name>A0ACB8DSW9_DERSI</name>
<dbReference type="EMBL" id="CM023470">
    <property type="protein sequence ID" value="KAH7977390.1"/>
    <property type="molecule type" value="Genomic_DNA"/>
</dbReference>
<organism evidence="1 2">
    <name type="scientific">Dermacentor silvarum</name>
    <name type="common">Tick</name>
    <dbReference type="NCBI Taxonomy" id="543639"/>
    <lineage>
        <taxon>Eukaryota</taxon>
        <taxon>Metazoa</taxon>
        <taxon>Ecdysozoa</taxon>
        <taxon>Arthropoda</taxon>
        <taxon>Chelicerata</taxon>
        <taxon>Arachnida</taxon>
        <taxon>Acari</taxon>
        <taxon>Parasitiformes</taxon>
        <taxon>Ixodida</taxon>
        <taxon>Ixodoidea</taxon>
        <taxon>Ixodidae</taxon>
        <taxon>Rhipicephalinae</taxon>
        <taxon>Dermacentor</taxon>
    </lineage>
</organism>
<sequence length="196" mass="22461">MENRKIKYKLTRDKPLDPSAEPHRGNSSKKQREERLRQIARSSRMPQLHRRDQKIIIRPRGSLRRPVFTTPPRETQDEDTICTNFQQNIIVVSTPIEAHADKYQNIYRINIGNQAFETSAYEATPDCTSKGVIRGIPLEDTARDITANVIAPRNPTAIAAKRLSNTMTVIVLFNGLRVPTYVRYGGTLLRCSLYRK</sequence>
<evidence type="ECO:0000313" key="2">
    <source>
        <dbReference type="Proteomes" id="UP000821865"/>
    </source>
</evidence>
<gene>
    <name evidence="1" type="ORF">HPB49_001183</name>
</gene>
<accession>A0ACB8DSW9</accession>
<evidence type="ECO:0000313" key="1">
    <source>
        <dbReference type="EMBL" id="KAH7977390.1"/>
    </source>
</evidence>
<protein>
    <submittedName>
        <fullName evidence="1">Uncharacterized protein</fullName>
    </submittedName>
</protein>
<reference evidence="1" key="1">
    <citation type="submission" date="2020-05" db="EMBL/GenBank/DDBJ databases">
        <title>Large-scale comparative analyses of tick genomes elucidate their genetic diversity and vector capacities.</title>
        <authorList>
            <person name="Jia N."/>
            <person name="Wang J."/>
            <person name="Shi W."/>
            <person name="Du L."/>
            <person name="Sun Y."/>
            <person name="Zhan W."/>
            <person name="Jiang J."/>
            <person name="Wang Q."/>
            <person name="Zhang B."/>
            <person name="Ji P."/>
            <person name="Sakyi L.B."/>
            <person name="Cui X."/>
            <person name="Yuan T."/>
            <person name="Jiang B."/>
            <person name="Yang W."/>
            <person name="Lam T.T.-Y."/>
            <person name="Chang Q."/>
            <person name="Ding S."/>
            <person name="Wang X."/>
            <person name="Zhu J."/>
            <person name="Ruan X."/>
            <person name="Zhao L."/>
            <person name="Wei J."/>
            <person name="Que T."/>
            <person name="Du C."/>
            <person name="Cheng J."/>
            <person name="Dai P."/>
            <person name="Han X."/>
            <person name="Huang E."/>
            <person name="Gao Y."/>
            <person name="Liu J."/>
            <person name="Shao H."/>
            <person name="Ye R."/>
            <person name="Li L."/>
            <person name="Wei W."/>
            <person name="Wang X."/>
            <person name="Wang C."/>
            <person name="Yang T."/>
            <person name="Huo Q."/>
            <person name="Li W."/>
            <person name="Guo W."/>
            <person name="Chen H."/>
            <person name="Zhou L."/>
            <person name="Ni X."/>
            <person name="Tian J."/>
            <person name="Zhou Y."/>
            <person name="Sheng Y."/>
            <person name="Liu T."/>
            <person name="Pan Y."/>
            <person name="Xia L."/>
            <person name="Li J."/>
            <person name="Zhao F."/>
            <person name="Cao W."/>
        </authorList>
    </citation>
    <scope>NUCLEOTIDE SEQUENCE</scope>
    <source>
        <strain evidence="1">Dsil-2018</strain>
    </source>
</reference>
<keyword evidence="2" id="KW-1185">Reference proteome</keyword>
<comment type="caution">
    <text evidence="1">The sequence shown here is derived from an EMBL/GenBank/DDBJ whole genome shotgun (WGS) entry which is preliminary data.</text>
</comment>
<dbReference type="Proteomes" id="UP000821865">
    <property type="component" value="Chromosome 1"/>
</dbReference>